<reference evidence="1" key="1">
    <citation type="submission" date="2014-11" db="EMBL/GenBank/DDBJ databases">
        <authorList>
            <person name="Amaro Gonzalez C."/>
        </authorList>
    </citation>
    <scope>NUCLEOTIDE SEQUENCE</scope>
</reference>
<protein>
    <submittedName>
        <fullName evidence="1">Uncharacterized protein</fullName>
    </submittedName>
</protein>
<evidence type="ECO:0000313" key="1">
    <source>
        <dbReference type="EMBL" id="JAH24254.1"/>
    </source>
</evidence>
<dbReference type="EMBL" id="GBXM01084323">
    <property type="protein sequence ID" value="JAH24254.1"/>
    <property type="molecule type" value="Transcribed_RNA"/>
</dbReference>
<sequence length="23" mass="2689">MLNLCNVNLLVKASSNFWLHEEN</sequence>
<accession>A0A0E9R580</accession>
<organism evidence="1">
    <name type="scientific">Anguilla anguilla</name>
    <name type="common">European freshwater eel</name>
    <name type="synonym">Muraena anguilla</name>
    <dbReference type="NCBI Taxonomy" id="7936"/>
    <lineage>
        <taxon>Eukaryota</taxon>
        <taxon>Metazoa</taxon>
        <taxon>Chordata</taxon>
        <taxon>Craniata</taxon>
        <taxon>Vertebrata</taxon>
        <taxon>Euteleostomi</taxon>
        <taxon>Actinopterygii</taxon>
        <taxon>Neopterygii</taxon>
        <taxon>Teleostei</taxon>
        <taxon>Anguilliformes</taxon>
        <taxon>Anguillidae</taxon>
        <taxon>Anguilla</taxon>
    </lineage>
</organism>
<reference evidence="1" key="2">
    <citation type="journal article" date="2015" name="Fish Shellfish Immunol.">
        <title>Early steps in the European eel (Anguilla anguilla)-Vibrio vulnificus interaction in the gills: Role of the RtxA13 toxin.</title>
        <authorList>
            <person name="Callol A."/>
            <person name="Pajuelo D."/>
            <person name="Ebbesson L."/>
            <person name="Teles M."/>
            <person name="MacKenzie S."/>
            <person name="Amaro C."/>
        </authorList>
    </citation>
    <scope>NUCLEOTIDE SEQUENCE</scope>
</reference>
<name>A0A0E9R580_ANGAN</name>
<proteinExistence type="predicted"/>
<dbReference type="AlphaFoldDB" id="A0A0E9R580"/>